<keyword evidence="3" id="KW-1185">Reference proteome</keyword>
<name>A0A7J7IIG0_9RHOD</name>
<feature type="compositionally biased region" description="Basic and acidic residues" evidence="1">
    <location>
        <begin position="68"/>
        <end position="86"/>
    </location>
</feature>
<comment type="caution">
    <text evidence="2">The sequence shown here is derived from an EMBL/GenBank/DDBJ whole genome shotgun (WGS) entry which is preliminary data.</text>
</comment>
<evidence type="ECO:0000313" key="3">
    <source>
        <dbReference type="Proteomes" id="UP000530660"/>
    </source>
</evidence>
<organism evidence="2 3">
    <name type="scientific">Cyanidiococcus yangmingshanensis</name>
    <dbReference type="NCBI Taxonomy" id="2690220"/>
    <lineage>
        <taxon>Eukaryota</taxon>
        <taxon>Rhodophyta</taxon>
        <taxon>Bangiophyceae</taxon>
        <taxon>Cyanidiales</taxon>
        <taxon>Cyanidiaceae</taxon>
        <taxon>Cyanidiococcus</taxon>
    </lineage>
</organism>
<sequence length="328" mass="36025">MLGFCPIFGLTRSLETAKVSTTRGRRFRTIESGLVWPFTGVGVRGGLIRSGLRLDGVCGGPALSMSSDARKPAKRGTSDGDERKGKQLSDLDKVEIVQVCDPNEQAAEALPCFVEDAVRVDGTEYLVMTPCLQPVIFARFEDGDEESALVPIDDPAEIDRLFRDAFLALAEQDLCLVRTAVVMTVDGDLSEFFDEDNDDAVEEEDAEDELLGETLDELDATAIARASHLIEQNSTVDPLDSVDEELALADSEDEEVEVLVTFEDTEGRIYYICAPMEPLFLIGRRSDTEPSRVTVADRDEQDRVGPLIERHVQERLDRAANASGHILG</sequence>
<gene>
    <name evidence="2" type="ORF">F1559_000347</name>
</gene>
<protein>
    <recommendedName>
        <fullName evidence="4">DUF3727 domain-containing protein</fullName>
    </recommendedName>
</protein>
<dbReference type="Pfam" id="PF12527">
    <property type="entry name" value="DUF3727"/>
    <property type="match status" value="1"/>
</dbReference>
<accession>A0A7J7IIG0</accession>
<evidence type="ECO:0000313" key="2">
    <source>
        <dbReference type="EMBL" id="KAF6002896.1"/>
    </source>
</evidence>
<reference evidence="2 3" key="1">
    <citation type="journal article" date="2020" name="J. Phycol.">
        <title>Comparative genome analysis reveals Cyanidiococcus gen. nov., a new extremophilic red algal genus sister to Cyanidioschyzon (Cyanidioschyzonaceae, Rhodophyta).</title>
        <authorList>
            <person name="Liu S.-L."/>
            <person name="Chiang Y.-R."/>
            <person name="Yoon H.S."/>
            <person name="Fu H.-Y."/>
        </authorList>
    </citation>
    <scope>NUCLEOTIDE SEQUENCE [LARGE SCALE GENOMIC DNA]</scope>
    <source>
        <strain evidence="2 3">THAL066</strain>
    </source>
</reference>
<evidence type="ECO:0000256" key="1">
    <source>
        <dbReference type="SAM" id="MobiDB-lite"/>
    </source>
</evidence>
<dbReference type="AlphaFoldDB" id="A0A7J7IIG0"/>
<dbReference type="Proteomes" id="UP000530660">
    <property type="component" value="Unassembled WGS sequence"/>
</dbReference>
<dbReference type="InterPro" id="IPR022203">
    <property type="entry name" value="DUF3727"/>
</dbReference>
<proteinExistence type="predicted"/>
<dbReference type="EMBL" id="VWRR01000008">
    <property type="protein sequence ID" value="KAF6002896.1"/>
    <property type="molecule type" value="Genomic_DNA"/>
</dbReference>
<feature type="region of interest" description="Disordered" evidence="1">
    <location>
        <begin position="63"/>
        <end position="86"/>
    </location>
</feature>
<evidence type="ECO:0008006" key="4">
    <source>
        <dbReference type="Google" id="ProtNLM"/>
    </source>
</evidence>
<dbReference type="OrthoDB" id="1918611at2759"/>